<dbReference type="InterPro" id="IPR011928">
    <property type="entry name" value="Phage_phiJL001_Gp84"/>
</dbReference>
<sequence>MKTIEPGLAAHLKGDATTLCHCWRVTRRDGIVLGFTEHDHDLSFDGTDYRAASGFAASETEAASGLQAEASEVAGGFSSDAISEADIAAGRYDGARVEVFLVNWQEPSQRLLEKVQEIGEVTRQEGEFRAELRSFAHHLSQDQGRVYNRRCDASLGDGRCRVDLEAGGWIGRGTVEAVLDATRIRVAGLDGFAAGFFRFGRLTFIGGGNDGITADVGDHVPEDGGVTLTFWLPLAGLPEPGDALSVTAGCDKSFETCRKKFGNGLNFQGFPHMPGADFAYSYADGDTVHDGRVLFP</sequence>
<organism evidence="2 3">
    <name type="scientific">Ferirhizobium litorale</name>
    <dbReference type="NCBI Taxonomy" id="2927786"/>
    <lineage>
        <taxon>Bacteria</taxon>
        <taxon>Pseudomonadati</taxon>
        <taxon>Pseudomonadota</taxon>
        <taxon>Alphaproteobacteria</taxon>
        <taxon>Hyphomicrobiales</taxon>
        <taxon>Rhizobiaceae</taxon>
        <taxon>Ferirhizobium</taxon>
    </lineage>
</organism>
<dbReference type="Pfam" id="PF09356">
    <property type="entry name" value="Phage_BR0599"/>
    <property type="match status" value="1"/>
</dbReference>
<dbReference type="EMBL" id="JALDYZ010000002">
    <property type="protein sequence ID" value="MDI7921404.1"/>
    <property type="molecule type" value="Genomic_DNA"/>
</dbReference>
<keyword evidence="3" id="KW-1185">Reference proteome</keyword>
<protein>
    <submittedName>
        <fullName evidence="2">DUF2163 domain-containing protein</fullName>
    </submittedName>
</protein>
<proteinExistence type="predicted"/>
<name>A0AAE3U2U9_9HYPH</name>
<gene>
    <name evidence="2" type="ORF">MRS75_04815</name>
</gene>
<accession>A0AAE3U2U9</accession>
<evidence type="ECO:0000313" key="2">
    <source>
        <dbReference type="EMBL" id="MDI7921404.1"/>
    </source>
</evidence>
<reference evidence="2" key="1">
    <citation type="submission" date="2022-03" db="EMBL/GenBank/DDBJ databases">
        <title>Fererhizobium litorale gen. nov., sp. nov., isolated from sandy sediments of the Sea of Japan seashore.</title>
        <authorList>
            <person name="Romanenko L."/>
            <person name="Kurilenko V."/>
            <person name="Otstavnykh N."/>
            <person name="Svetashev V."/>
            <person name="Tekutyeva L."/>
            <person name="Isaeva M."/>
            <person name="Mikhailov V."/>
        </authorList>
    </citation>
    <scope>NUCLEOTIDE SEQUENCE</scope>
    <source>
        <strain evidence="2">KMM 9576</strain>
    </source>
</reference>
<dbReference type="AlphaFoldDB" id="A0AAE3U2U9"/>
<dbReference type="NCBIfam" id="TIGR02218">
    <property type="entry name" value="phg_TIGR02218"/>
    <property type="match status" value="1"/>
</dbReference>
<dbReference type="Pfam" id="PF09931">
    <property type="entry name" value="Phage_phiJL001_Gp84_N"/>
    <property type="match status" value="1"/>
</dbReference>
<dbReference type="InterPro" id="IPR018964">
    <property type="entry name" value="Phage_phiJL001_Gp84_C"/>
</dbReference>
<dbReference type="RefSeq" id="WP_311794259.1">
    <property type="nucleotide sequence ID" value="NZ_JALDYZ010000002.1"/>
</dbReference>
<evidence type="ECO:0000259" key="1">
    <source>
        <dbReference type="Pfam" id="PF09356"/>
    </source>
</evidence>
<feature type="domain" description="Bacteriophage phiJL001 Gp84 C-terminal" evidence="1">
    <location>
        <begin position="195"/>
        <end position="277"/>
    </location>
</feature>
<dbReference type="Proteomes" id="UP001161580">
    <property type="component" value="Unassembled WGS sequence"/>
</dbReference>
<comment type="caution">
    <text evidence="2">The sequence shown here is derived from an EMBL/GenBank/DDBJ whole genome shotgun (WGS) entry which is preliminary data.</text>
</comment>
<evidence type="ECO:0000313" key="3">
    <source>
        <dbReference type="Proteomes" id="UP001161580"/>
    </source>
</evidence>